<accession>A0A0V1GFW2</accession>
<protein>
    <submittedName>
        <fullName evidence="1">Uncharacterized protein</fullName>
    </submittedName>
</protein>
<comment type="caution">
    <text evidence="1">The sequence shown here is derived from an EMBL/GenBank/DDBJ whole genome shotgun (WGS) entry which is preliminary data.</text>
</comment>
<evidence type="ECO:0000313" key="2">
    <source>
        <dbReference type="Proteomes" id="UP000054826"/>
    </source>
</evidence>
<sequence>MHHFTNDRHKVLSGSVAKRSLKYIIALSCCGKASQNY</sequence>
<reference evidence="1 2" key="1">
    <citation type="submission" date="2015-01" db="EMBL/GenBank/DDBJ databases">
        <title>Evolution of Trichinella species and genotypes.</title>
        <authorList>
            <person name="Korhonen P.K."/>
            <person name="Edoardo P."/>
            <person name="Giuseppe L.R."/>
            <person name="Gasser R.B."/>
        </authorList>
    </citation>
    <scope>NUCLEOTIDE SEQUENCE [LARGE SCALE GENOMIC DNA]</scope>
    <source>
        <strain evidence="1">ISS176</strain>
    </source>
</reference>
<gene>
    <name evidence="1" type="ORF">T4C_3405</name>
</gene>
<evidence type="ECO:0000313" key="1">
    <source>
        <dbReference type="EMBL" id="KRY97004.1"/>
    </source>
</evidence>
<dbReference type="AlphaFoldDB" id="A0A0V1GFW2"/>
<dbReference type="Proteomes" id="UP000054826">
    <property type="component" value="Unassembled WGS sequence"/>
</dbReference>
<organism evidence="1 2">
    <name type="scientific">Trichinella pseudospiralis</name>
    <name type="common">Parasitic roundworm</name>
    <dbReference type="NCBI Taxonomy" id="6337"/>
    <lineage>
        <taxon>Eukaryota</taxon>
        <taxon>Metazoa</taxon>
        <taxon>Ecdysozoa</taxon>
        <taxon>Nematoda</taxon>
        <taxon>Enoplea</taxon>
        <taxon>Dorylaimia</taxon>
        <taxon>Trichinellida</taxon>
        <taxon>Trichinellidae</taxon>
        <taxon>Trichinella</taxon>
    </lineage>
</organism>
<name>A0A0V1GFW2_TRIPS</name>
<dbReference type="EMBL" id="JYDV01002976">
    <property type="protein sequence ID" value="KRY97004.1"/>
    <property type="molecule type" value="Genomic_DNA"/>
</dbReference>
<proteinExistence type="predicted"/>